<dbReference type="AlphaFoldDB" id="A0A316US73"/>
<evidence type="ECO:0000256" key="1">
    <source>
        <dbReference type="ARBA" id="ARBA00007387"/>
    </source>
</evidence>
<dbReference type="InterPro" id="IPR008547">
    <property type="entry name" value="DUF829_TMEM53"/>
</dbReference>
<dbReference type="Pfam" id="PF05705">
    <property type="entry name" value="DUF829"/>
    <property type="match status" value="1"/>
</dbReference>
<dbReference type="PANTHER" id="PTHR12265:SF30">
    <property type="entry name" value="TRANSMEMBRANE PROTEIN 53"/>
    <property type="match status" value="1"/>
</dbReference>
<dbReference type="PANTHER" id="PTHR12265">
    <property type="entry name" value="TRANSMEMBRANE PROTEIN 53"/>
    <property type="match status" value="1"/>
</dbReference>
<feature type="compositionally biased region" description="Basic and acidic residues" evidence="7">
    <location>
        <begin position="349"/>
        <end position="368"/>
    </location>
</feature>
<evidence type="ECO:0000256" key="7">
    <source>
        <dbReference type="SAM" id="MobiDB-lite"/>
    </source>
</evidence>
<dbReference type="SUPFAM" id="SSF53474">
    <property type="entry name" value="alpha/beta-Hydrolases"/>
    <property type="match status" value="1"/>
</dbReference>
<dbReference type="GO" id="GO:0005640">
    <property type="term" value="C:nuclear outer membrane"/>
    <property type="evidence" value="ECO:0007669"/>
    <property type="project" value="UniProtKB-SubCell"/>
</dbReference>
<evidence type="ECO:0000313" key="10">
    <source>
        <dbReference type="Proteomes" id="UP000245884"/>
    </source>
</evidence>
<dbReference type="InterPro" id="IPR029058">
    <property type="entry name" value="AB_hydrolase_fold"/>
</dbReference>
<evidence type="ECO:0000256" key="5">
    <source>
        <dbReference type="ARBA" id="ARBA00023242"/>
    </source>
</evidence>
<evidence type="ECO:0000313" key="9">
    <source>
        <dbReference type="EMBL" id="PWN27834.1"/>
    </source>
</evidence>
<dbReference type="GeneID" id="37027996"/>
<gene>
    <name evidence="9" type="ORF">BDZ90DRAFT_232219</name>
</gene>
<dbReference type="OrthoDB" id="77878at2759"/>
<dbReference type="Proteomes" id="UP000245884">
    <property type="component" value="Unassembled WGS sequence"/>
</dbReference>
<feature type="region of interest" description="Disordered" evidence="7">
    <location>
        <begin position="1"/>
        <end position="31"/>
    </location>
</feature>
<name>A0A316US73_9BASI</name>
<evidence type="ECO:0000256" key="8">
    <source>
        <dbReference type="SAM" id="Phobius"/>
    </source>
</evidence>
<feature type="compositionally biased region" description="Low complexity" evidence="7">
    <location>
        <begin position="1"/>
        <end position="15"/>
    </location>
</feature>
<feature type="transmembrane region" description="Helical" evidence="8">
    <location>
        <begin position="253"/>
        <end position="269"/>
    </location>
</feature>
<feature type="region of interest" description="Disordered" evidence="7">
    <location>
        <begin position="335"/>
        <end position="368"/>
    </location>
</feature>
<proteinExistence type="inferred from homology"/>
<keyword evidence="10" id="KW-1185">Reference proteome</keyword>
<dbReference type="EMBL" id="KZ819667">
    <property type="protein sequence ID" value="PWN27834.1"/>
    <property type="molecule type" value="Genomic_DNA"/>
</dbReference>
<comment type="subcellular location">
    <subcellularLocation>
        <location evidence="6">Nucleus outer membrane</location>
        <topology evidence="6">Single-pass membrane protein</topology>
    </subcellularLocation>
</comment>
<organism evidence="9 10">
    <name type="scientific">Jaminaea rosea</name>
    <dbReference type="NCBI Taxonomy" id="1569628"/>
    <lineage>
        <taxon>Eukaryota</taxon>
        <taxon>Fungi</taxon>
        <taxon>Dikarya</taxon>
        <taxon>Basidiomycota</taxon>
        <taxon>Ustilaginomycotina</taxon>
        <taxon>Exobasidiomycetes</taxon>
        <taxon>Microstromatales</taxon>
        <taxon>Microstromatales incertae sedis</taxon>
        <taxon>Jaminaea</taxon>
    </lineage>
</organism>
<reference evidence="9 10" key="1">
    <citation type="journal article" date="2018" name="Mol. Biol. Evol.">
        <title>Broad Genomic Sampling Reveals a Smut Pathogenic Ancestry of the Fungal Clade Ustilaginomycotina.</title>
        <authorList>
            <person name="Kijpornyongpan T."/>
            <person name="Mondo S.J."/>
            <person name="Barry K."/>
            <person name="Sandor L."/>
            <person name="Lee J."/>
            <person name="Lipzen A."/>
            <person name="Pangilinan J."/>
            <person name="LaButti K."/>
            <person name="Hainaut M."/>
            <person name="Henrissat B."/>
            <person name="Grigoriev I.V."/>
            <person name="Spatafora J.W."/>
            <person name="Aime M.C."/>
        </authorList>
    </citation>
    <scope>NUCLEOTIDE SEQUENCE [LARGE SCALE GENOMIC DNA]</scope>
    <source>
        <strain evidence="9 10">MCA 5214</strain>
    </source>
</reference>
<dbReference type="STRING" id="1569628.A0A316US73"/>
<accession>A0A316US73</accession>
<comment type="similarity">
    <text evidence="1">Belongs to the TMEM53 family.</text>
</comment>
<keyword evidence="3 8" id="KW-1133">Transmembrane helix</keyword>
<evidence type="ECO:0000256" key="3">
    <source>
        <dbReference type="ARBA" id="ARBA00022989"/>
    </source>
</evidence>
<dbReference type="RefSeq" id="XP_025362446.1">
    <property type="nucleotide sequence ID" value="XM_025506173.1"/>
</dbReference>
<evidence type="ECO:0000256" key="2">
    <source>
        <dbReference type="ARBA" id="ARBA00022692"/>
    </source>
</evidence>
<evidence type="ECO:0000256" key="4">
    <source>
        <dbReference type="ARBA" id="ARBA00023136"/>
    </source>
</evidence>
<evidence type="ECO:0008006" key="11">
    <source>
        <dbReference type="Google" id="ProtNLM"/>
    </source>
</evidence>
<protein>
    <recommendedName>
        <fullName evidence="11">DUF829-domain-containing protein</fullName>
    </recommendedName>
</protein>
<keyword evidence="2 8" id="KW-0812">Transmembrane</keyword>
<keyword evidence="5" id="KW-0539">Nucleus</keyword>
<feature type="region of interest" description="Disordered" evidence="7">
    <location>
        <begin position="37"/>
        <end position="56"/>
    </location>
</feature>
<keyword evidence="4 8" id="KW-0472">Membrane</keyword>
<evidence type="ECO:0000256" key="6">
    <source>
        <dbReference type="ARBA" id="ARBA00034303"/>
    </source>
</evidence>
<sequence length="401" mass="44000">MATTSQPQQQAASSSNKDDASSSSPFILNPLTPSLHIYRPQPQPKNAKPPSGALTLTSPTAPPRIILIFGWMNAPLRLVQKYAQPYSTLFPSATVLVLLSTSKGYFRDHDGSIAKLCSVLGEEAGRMEGREKMRAEMRKVEGKKEDITLDGDVRATVAEAGEEKPKPLAPAPRGMIIHSFSDGGASNLCTLLDQLKRSSTVTAGLAEHLATRALVLDSSPSLGSAWTGSDAFTLPLGNPATQPWLVRHVVRRLARAVIYVVMLLARFWVTKVRGRKTRARRVREGLNAPTSWELDDGTEKEGKKVEGVPPRLYLYSQSDALVPWRDVEAHARELDPSIEPIDAEGGGSSEEKSAESSSKDGTEPDAVRLVRWRNAQHCAIVRHDPEGYWKQVEAWLKETLR</sequence>